<accession>A0A1F4ZAU6</accession>
<dbReference type="STRING" id="1797259.A2989_00870"/>
<protein>
    <submittedName>
        <fullName evidence="10">Thermophilic metalloprotease (M29) superfamily</fullName>
    </submittedName>
</protein>
<dbReference type="GO" id="GO:0006508">
    <property type="term" value="P:proteolysis"/>
    <property type="evidence" value="ECO:0007669"/>
    <property type="project" value="UniProtKB-KW"/>
</dbReference>
<comment type="cofactor">
    <cofactor evidence="1">
        <name>Co(2+)</name>
        <dbReference type="ChEBI" id="CHEBI:48828"/>
    </cofactor>
</comment>
<dbReference type="Pfam" id="PF02073">
    <property type="entry name" value="Peptidase_M29"/>
    <property type="match status" value="1"/>
</dbReference>
<keyword evidence="8" id="KW-0378">Hydrolase</keyword>
<dbReference type="InterPro" id="IPR000787">
    <property type="entry name" value="Peptidase_M29"/>
</dbReference>
<evidence type="ECO:0000256" key="5">
    <source>
        <dbReference type="ARBA" id="ARBA00022438"/>
    </source>
</evidence>
<dbReference type="EMBL" id="MEXN01000007">
    <property type="protein sequence ID" value="OGD03368.1"/>
    <property type="molecule type" value="Genomic_DNA"/>
</dbReference>
<evidence type="ECO:0000256" key="2">
    <source>
        <dbReference type="ARBA" id="ARBA00001946"/>
    </source>
</evidence>
<dbReference type="PRINTS" id="PR00919">
    <property type="entry name" value="THERMOPTASE"/>
</dbReference>
<organism evidence="10 11">
    <name type="scientific">Candidatus Amesbacteria bacterium RIFCSPLOWO2_01_FULL_48_25</name>
    <dbReference type="NCBI Taxonomy" id="1797259"/>
    <lineage>
        <taxon>Bacteria</taxon>
        <taxon>Candidatus Amesiibacteriota</taxon>
    </lineage>
</organism>
<dbReference type="PANTHER" id="PTHR34448">
    <property type="entry name" value="AMINOPEPTIDASE"/>
    <property type="match status" value="1"/>
</dbReference>
<proteinExistence type="inferred from homology"/>
<comment type="caution">
    <text evidence="10">The sequence shown here is derived from an EMBL/GenBank/DDBJ whole genome shotgun (WGS) entry which is preliminary data.</text>
</comment>
<dbReference type="AlphaFoldDB" id="A0A1F4ZAU6"/>
<evidence type="ECO:0000256" key="9">
    <source>
        <dbReference type="ARBA" id="ARBA00023049"/>
    </source>
</evidence>
<keyword evidence="5" id="KW-0031">Aminopeptidase</keyword>
<evidence type="ECO:0000256" key="4">
    <source>
        <dbReference type="ARBA" id="ARBA00008236"/>
    </source>
</evidence>
<keyword evidence="7" id="KW-0479">Metal-binding</keyword>
<dbReference type="Proteomes" id="UP000177080">
    <property type="component" value="Unassembled WGS sequence"/>
</dbReference>
<comment type="cofactor">
    <cofactor evidence="2">
        <name>Mg(2+)</name>
        <dbReference type="ChEBI" id="CHEBI:18420"/>
    </cofactor>
</comment>
<dbReference type="GO" id="GO:0046872">
    <property type="term" value="F:metal ion binding"/>
    <property type="evidence" value="ECO:0007669"/>
    <property type="project" value="UniProtKB-KW"/>
</dbReference>
<sequence>MNDYKPSPEILQKYAQVLVNFALNSGNGVKKGEVVRLIVNECAKPLYIALRNQVLRSGAIPLTDYQPDDVARQYYELANSDQLKFFPAKFMRGLIDQIDHSIAIISETDKHELEGIDPQKIMTKSRALKPAKDWRDAKENAGKFTWTLALYGTPAMAAEAKMTPSDYWDQIIKACYLDAADPIAKWRQVARENHRLQTKLNALKIDKLHVKGDGVDLWIKIGPHRKWLDGGGRNIPSFEVFISPDWRGTEGHIEFNQPLYRYGNLIEGIKLDFQDGQVVKSTASKNYPVLKEMIATENADKIGEFSLTDKRLSRIDKFMAETLFDENISGPFGNTHIALGSAYHDSYAGDPAKVAKTQWTKLGFNDSAVHTDIISTTNRIATAHLEDGTQKIIYRNGQFTL</sequence>
<dbReference type="GO" id="GO:0004177">
    <property type="term" value="F:aminopeptidase activity"/>
    <property type="evidence" value="ECO:0007669"/>
    <property type="project" value="UniProtKB-KW"/>
</dbReference>
<keyword evidence="9 10" id="KW-0482">Metalloprotease</keyword>
<name>A0A1F4ZAU6_9BACT</name>
<evidence type="ECO:0000256" key="7">
    <source>
        <dbReference type="ARBA" id="ARBA00022723"/>
    </source>
</evidence>
<dbReference type="InterPro" id="IPR035097">
    <property type="entry name" value="M29_N-terminal"/>
</dbReference>
<dbReference type="GO" id="GO:0008237">
    <property type="term" value="F:metallopeptidase activity"/>
    <property type="evidence" value="ECO:0007669"/>
    <property type="project" value="UniProtKB-KW"/>
</dbReference>
<comment type="similarity">
    <text evidence="4">Belongs to the peptidase M29 family.</text>
</comment>
<keyword evidence="6 10" id="KW-0645">Protease</keyword>
<gene>
    <name evidence="10" type="ORF">A2989_00870</name>
</gene>
<dbReference type="SUPFAM" id="SSF144052">
    <property type="entry name" value="Thermophilic metalloprotease-like"/>
    <property type="match status" value="1"/>
</dbReference>
<evidence type="ECO:0000313" key="10">
    <source>
        <dbReference type="EMBL" id="OGD03368.1"/>
    </source>
</evidence>
<evidence type="ECO:0000313" key="11">
    <source>
        <dbReference type="Proteomes" id="UP000177080"/>
    </source>
</evidence>
<comment type="cofactor">
    <cofactor evidence="3">
        <name>Zn(2+)</name>
        <dbReference type="ChEBI" id="CHEBI:29105"/>
    </cofactor>
</comment>
<dbReference type="InterPro" id="IPR052170">
    <property type="entry name" value="M29_Exopeptidase"/>
</dbReference>
<reference evidence="10 11" key="1">
    <citation type="journal article" date="2016" name="Nat. Commun.">
        <title>Thousands of microbial genomes shed light on interconnected biogeochemical processes in an aquifer system.</title>
        <authorList>
            <person name="Anantharaman K."/>
            <person name="Brown C.T."/>
            <person name="Hug L.A."/>
            <person name="Sharon I."/>
            <person name="Castelle C.J."/>
            <person name="Probst A.J."/>
            <person name="Thomas B.C."/>
            <person name="Singh A."/>
            <person name="Wilkins M.J."/>
            <person name="Karaoz U."/>
            <person name="Brodie E.L."/>
            <person name="Williams K.H."/>
            <person name="Hubbard S.S."/>
            <person name="Banfield J.F."/>
        </authorList>
    </citation>
    <scope>NUCLEOTIDE SEQUENCE [LARGE SCALE GENOMIC DNA]</scope>
</reference>
<evidence type="ECO:0000256" key="6">
    <source>
        <dbReference type="ARBA" id="ARBA00022670"/>
    </source>
</evidence>
<dbReference type="Gene3D" id="3.40.1830.10">
    <property type="entry name" value="Thermophilic metalloprotease (M29)"/>
    <property type="match status" value="1"/>
</dbReference>
<evidence type="ECO:0000256" key="3">
    <source>
        <dbReference type="ARBA" id="ARBA00001947"/>
    </source>
</evidence>
<dbReference type="PANTHER" id="PTHR34448:SF3">
    <property type="entry name" value="AMINOPEPTIDASE AMPS"/>
    <property type="match status" value="1"/>
</dbReference>
<evidence type="ECO:0000256" key="8">
    <source>
        <dbReference type="ARBA" id="ARBA00022801"/>
    </source>
</evidence>
<evidence type="ECO:0000256" key="1">
    <source>
        <dbReference type="ARBA" id="ARBA00001941"/>
    </source>
</evidence>